<dbReference type="EMBL" id="CP109821">
    <property type="protein sequence ID" value="XAE49661.1"/>
    <property type="molecule type" value="Genomic_DNA"/>
</dbReference>
<evidence type="ECO:0000313" key="4">
    <source>
        <dbReference type="Proteomes" id="UP000494172"/>
    </source>
</evidence>
<feature type="signal peptide" evidence="1">
    <location>
        <begin position="1"/>
        <end position="25"/>
    </location>
</feature>
<dbReference type="AlphaFoldDB" id="A0A9Q9SDM1"/>
<dbReference type="Proteomes" id="UP000494172">
    <property type="component" value="Unassembled WGS sequence"/>
</dbReference>
<evidence type="ECO:0000256" key="1">
    <source>
        <dbReference type="SAM" id="SignalP"/>
    </source>
</evidence>
<reference evidence="2 4" key="1">
    <citation type="submission" date="2019-09" db="EMBL/GenBank/DDBJ databases">
        <authorList>
            <person name="Depoorter E."/>
        </authorList>
    </citation>
    <scope>NUCLEOTIDE SEQUENCE [LARGE SCALE GENOMIC DNA]</scope>
    <source>
        <strain evidence="2">LMG 24066</strain>
    </source>
</reference>
<keyword evidence="5" id="KW-1185">Reference proteome</keyword>
<dbReference type="SUPFAM" id="SSF69322">
    <property type="entry name" value="Tricorn protease domain 2"/>
    <property type="match status" value="1"/>
</dbReference>
<sequence>MQTRYRVVATSIAIALMLAGGHAQAQVPGAISLTRLGDLGGMRDRTNQVSGVSADGKTFVGSCSSYTNPAEPGRAFSWSAQTGWQRLASPSDERSSRANAVSSDGRVVVGSLAQPGPYGNDAVSAVRWPGDGSVQPIAPSTATRYFSDASVMNRDGSRIAGSYTTTDGHNALFLWDSRSGFNRITTDEDFAASAVHMNQPGDAVAGSVGNVGGVYGSRAFVWTVRSGVRLLPAISSAPALMDRAISVSDDGQTVVGNAGTGRSLPSPWGEREGTVAVRWLNGGNTIEQLGMLDGDNYSYAEHANADGSVVVGQSGNTERDTVRTFIWTQGVGMRSLPALLDAAGVSRGGLRLDTTLAISPDGSLITGQEYLDDNYRPLFWQIRIALSSLRPAPRQ</sequence>
<dbReference type="RefSeq" id="WP_174991462.1">
    <property type="nucleotide sequence ID" value="NZ_CABVPX010000002.1"/>
</dbReference>
<dbReference type="EMBL" id="CABVPX010000002">
    <property type="protein sequence ID" value="VWB17759.1"/>
    <property type="molecule type" value="Genomic_DNA"/>
</dbReference>
<name>A0A9Q9SDM1_9BURK</name>
<keyword evidence="1" id="KW-0732">Signal</keyword>
<organism evidence="2 4">
    <name type="scientific">Burkholderia arboris</name>
    <dbReference type="NCBI Taxonomy" id="488730"/>
    <lineage>
        <taxon>Bacteria</taxon>
        <taxon>Pseudomonadati</taxon>
        <taxon>Pseudomonadota</taxon>
        <taxon>Betaproteobacteria</taxon>
        <taxon>Burkholderiales</taxon>
        <taxon>Burkholderiaceae</taxon>
        <taxon>Burkholderia</taxon>
        <taxon>Burkholderia cepacia complex</taxon>
    </lineage>
</organism>
<proteinExistence type="predicted"/>
<dbReference type="Proteomes" id="UP001448498">
    <property type="component" value="Chromosome 1"/>
</dbReference>
<evidence type="ECO:0000313" key="2">
    <source>
        <dbReference type="EMBL" id="VWB17759.1"/>
    </source>
</evidence>
<evidence type="ECO:0000313" key="3">
    <source>
        <dbReference type="EMBL" id="XAE49661.1"/>
    </source>
</evidence>
<reference evidence="3 5" key="2">
    <citation type="submission" date="2022-10" db="EMBL/GenBank/DDBJ databases">
        <title>Genomic of Burkholderia cepacia PN-1.</title>
        <authorList>
            <person name="Yang Y."/>
            <person name="Guan H."/>
            <person name="Huang J."/>
        </authorList>
    </citation>
    <scope>NUCLEOTIDE SEQUENCE [LARGE SCALE GENOMIC DNA]</scope>
    <source>
        <strain evidence="3 5">PN-1</strain>
    </source>
</reference>
<evidence type="ECO:0000313" key="5">
    <source>
        <dbReference type="Proteomes" id="UP001448498"/>
    </source>
</evidence>
<gene>
    <name evidence="2" type="ORF">BAR24066_00664</name>
    <name evidence="3" type="ORF">OHZ10_08550</name>
</gene>
<protein>
    <submittedName>
        <fullName evidence="2">Calcium-binding protein</fullName>
    </submittedName>
</protein>
<accession>A0A9Q9SDM1</accession>
<feature type="chain" id="PRO_5040375688" evidence="1">
    <location>
        <begin position="26"/>
        <end position="395"/>
    </location>
</feature>